<dbReference type="InterPro" id="IPR003591">
    <property type="entry name" value="Leu-rich_rpt_typical-subtyp"/>
</dbReference>
<evidence type="ECO:0000256" key="9">
    <source>
        <dbReference type="ARBA" id="ARBA00023180"/>
    </source>
</evidence>
<dbReference type="PROSITE" id="PS51450">
    <property type="entry name" value="LRR"/>
    <property type="match status" value="1"/>
</dbReference>
<keyword evidence="5" id="KW-0812">Transmembrane</keyword>
<keyword evidence="4" id="KW-0433">Leucine-rich repeat</keyword>
<comment type="caution">
    <text evidence="10">The sequence shown here is derived from an EMBL/GenBank/DDBJ whole genome shotgun (WGS) entry which is preliminary data.</text>
</comment>
<evidence type="ECO:0000256" key="7">
    <source>
        <dbReference type="ARBA" id="ARBA00022989"/>
    </source>
</evidence>
<comment type="similarity">
    <text evidence="2">Belongs to the RLP family.</text>
</comment>
<evidence type="ECO:0000256" key="2">
    <source>
        <dbReference type="ARBA" id="ARBA00009592"/>
    </source>
</evidence>
<dbReference type="Gene3D" id="3.80.10.10">
    <property type="entry name" value="Ribonuclease Inhibitor"/>
    <property type="match status" value="1"/>
</dbReference>
<dbReference type="AlphaFoldDB" id="A0A8S9GLX9"/>
<dbReference type="EMBL" id="QGKY02001925">
    <property type="protein sequence ID" value="KAF2545984.1"/>
    <property type="molecule type" value="Genomic_DNA"/>
</dbReference>
<dbReference type="InterPro" id="IPR001611">
    <property type="entry name" value="Leu-rich_rpt"/>
</dbReference>
<keyword evidence="6" id="KW-0677">Repeat</keyword>
<proteinExistence type="inferred from homology"/>
<dbReference type="PANTHER" id="PTHR48065">
    <property type="entry name" value="OS10G0469600 PROTEIN"/>
    <property type="match status" value="1"/>
</dbReference>
<accession>A0A8S9GLX9</accession>
<sequence length="390" mass="43390">MGGDHMLFFASLKRSGQEDSENHQAEACEQKDCPLNGSLPVHICQNSTEVRLIRLESNSFSGDIPYGFEKCAELTGNIPEDLFQLQRLNLLEIQENGLSGSLGPALGNLSSLVHLDISSNRFSGEIPDVFDTLHELEYLMAKSNRFSGGIPKSLANSQSLILLNLGNNSLSGPLYLNCAVMTNLASLDLGTNKFNSSFPEYLPSCRHLHYRCCLTSDDPNLHFKMLKKLAHGRDSKTVSRFPNLSSRDISDARSLQYKHFFRLPPTLQLSQNNLSGPIWEDFGKLKKLHVANLNGNRLSGTIPSSLSEMTSLEVLDLSNNRFSGSIPESLQKLTFLSMFSVPNSNLSGRIPSGGQFQTFPDSSYEGNDFFLLQLDSMSSRYTRRKTTKYQ</sequence>
<dbReference type="PANTHER" id="PTHR48065:SF69">
    <property type="entry name" value="OS07G0466500 PROTEIN"/>
    <property type="match status" value="1"/>
</dbReference>
<dbReference type="Pfam" id="PF00560">
    <property type="entry name" value="LRR_1"/>
    <property type="match status" value="3"/>
</dbReference>
<keyword evidence="7" id="KW-1133">Transmembrane helix</keyword>
<keyword evidence="8" id="KW-0472">Membrane</keyword>
<protein>
    <recommendedName>
        <fullName evidence="11">Leucine-rich repeat-containing N-terminal plant-type domain-containing protein</fullName>
    </recommendedName>
</protein>
<evidence type="ECO:0000256" key="5">
    <source>
        <dbReference type="ARBA" id="ARBA00022692"/>
    </source>
</evidence>
<dbReference type="InterPro" id="IPR032675">
    <property type="entry name" value="LRR_dom_sf"/>
</dbReference>
<evidence type="ECO:0000256" key="3">
    <source>
        <dbReference type="ARBA" id="ARBA00022475"/>
    </source>
</evidence>
<evidence type="ECO:0000313" key="10">
    <source>
        <dbReference type="EMBL" id="KAF2545984.1"/>
    </source>
</evidence>
<keyword evidence="3" id="KW-1003">Cell membrane</keyword>
<evidence type="ECO:0000256" key="8">
    <source>
        <dbReference type="ARBA" id="ARBA00023136"/>
    </source>
</evidence>
<reference evidence="10" key="1">
    <citation type="submission" date="2019-12" db="EMBL/GenBank/DDBJ databases">
        <title>Genome sequencing and annotation of Brassica cretica.</title>
        <authorList>
            <person name="Studholme D.J."/>
            <person name="Sarris P.F."/>
        </authorList>
    </citation>
    <scope>NUCLEOTIDE SEQUENCE</scope>
    <source>
        <strain evidence="10">PFS-102/07</strain>
        <tissue evidence="10">Leaf</tissue>
    </source>
</reference>
<comment type="subcellular location">
    <subcellularLocation>
        <location evidence="1">Cell membrane</location>
    </subcellularLocation>
</comment>
<dbReference type="GO" id="GO:0005886">
    <property type="term" value="C:plasma membrane"/>
    <property type="evidence" value="ECO:0007669"/>
    <property type="project" value="UniProtKB-SubCell"/>
</dbReference>
<evidence type="ECO:0000256" key="1">
    <source>
        <dbReference type="ARBA" id="ARBA00004236"/>
    </source>
</evidence>
<evidence type="ECO:0008006" key="11">
    <source>
        <dbReference type="Google" id="ProtNLM"/>
    </source>
</evidence>
<dbReference type="SMART" id="SM00369">
    <property type="entry name" value="LRR_TYP"/>
    <property type="match status" value="3"/>
</dbReference>
<evidence type="ECO:0000256" key="4">
    <source>
        <dbReference type="ARBA" id="ARBA00022614"/>
    </source>
</evidence>
<organism evidence="10">
    <name type="scientific">Brassica cretica</name>
    <name type="common">Mustard</name>
    <dbReference type="NCBI Taxonomy" id="69181"/>
    <lineage>
        <taxon>Eukaryota</taxon>
        <taxon>Viridiplantae</taxon>
        <taxon>Streptophyta</taxon>
        <taxon>Embryophyta</taxon>
        <taxon>Tracheophyta</taxon>
        <taxon>Spermatophyta</taxon>
        <taxon>Magnoliopsida</taxon>
        <taxon>eudicotyledons</taxon>
        <taxon>Gunneridae</taxon>
        <taxon>Pentapetalae</taxon>
        <taxon>rosids</taxon>
        <taxon>malvids</taxon>
        <taxon>Brassicales</taxon>
        <taxon>Brassicaceae</taxon>
        <taxon>Brassiceae</taxon>
        <taxon>Brassica</taxon>
    </lineage>
</organism>
<keyword evidence="9" id="KW-0325">Glycoprotein</keyword>
<dbReference type="SUPFAM" id="SSF52058">
    <property type="entry name" value="L domain-like"/>
    <property type="match status" value="1"/>
</dbReference>
<evidence type="ECO:0000256" key="6">
    <source>
        <dbReference type="ARBA" id="ARBA00022737"/>
    </source>
</evidence>
<gene>
    <name evidence="10" type="ORF">F2Q70_00020492</name>
</gene>
<dbReference type="FunFam" id="3.80.10.10:FF:000213">
    <property type="entry name" value="Tyrosine-sulfated glycopeptide receptor 1"/>
    <property type="match status" value="1"/>
</dbReference>
<name>A0A8S9GLX9_BRACR</name>